<dbReference type="PIRSF" id="PIRSF037217">
    <property type="entry name" value="Carboxypeptidase_S"/>
    <property type="match status" value="1"/>
</dbReference>
<dbReference type="SUPFAM" id="SSF55031">
    <property type="entry name" value="Bacterial exopeptidase dimerisation domain"/>
    <property type="match status" value="1"/>
</dbReference>
<feature type="domain" description="Peptidase M20 dimerisation" evidence="9">
    <location>
        <begin position="294"/>
        <end position="448"/>
    </location>
</feature>
<dbReference type="InterPro" id="IPR017141">
    <property type="entry name" value="Pept_M20_carboxypep"/>
</dbReference>
<dbReference type="Gene3D" id="1.10.150.900">
    <property type="match status" value="1"/>
</dbReference>
<organism evidence="10 11">
    <name type="scientific">Phialocephala subalpina</name>
    <dbReference type="NCBI Taxonomy" id="576137"/>
    <lineage>
        <taxon>Eukaryota</taxon>
        <taxon>Fungi</taxon>
        <taxon>Dikarya</taxon>
        <taxon>Ascomycota</taxon>
        <taxon>Pezizomycotina</taxon>
        <taxon>Leotiomycetes</taxon>
        <taxon>Helotiales</taxon>
        <taxon>Mollisiaceae</taxon>
        <taxon>Phialocephala</taxon>
        <taxon>Phialocephala fortinii species complex</taxon>
    </lineage>
</organism>
<dbReference type="Pfam" id="PF07687">
    <property type="entry name" value="M20_dimer"/>
    <property type="match status" value="1"/>
</dbReference>
<dbReference type="PANTHER" id="PTHR45962:SF1">
    <property type="entry name" value="N-FATTY-ACYL-AMINO ACID SYNTHASE_HYDROLASE PM20D1"/>
    <property type="match status" value="1"/>
</dbReference>
<dbReference type="GO" id="GO:0004181">
    <property type="term" value="F:metallocarboxypeptidase activity"/>
    <property type="evidence" value="ECO:0007669"/>
    <property type="project" value="InterPro"/>
</dbReference>
<evidence type="ECO:0000313" key="11">
    <source>
        <dbReference type="Proteomes" id="UP000184330"/>
    </source>
</evidence>
<comment type="similarity">
    <text evidence="1">Belongs to the peptidase M20A family.</text>
</comment>
<feature type="binding site" evidence="7">
    <location>
        <position position="176"/>
    </location>
    <ligand>
        <name>Zn(2+)</name>
        <dbReference type="ChEBI" id="CHEBI:29105"/>
        <label>2</label>
    </ligand>
</feature>
<evidence type="ECO:0000256" key="7">
    <source>
        <dbReference type="PIRSR" id="PIRSR037217-2"/>
    </source>
</evidence>
<evidence type="ECO:0000256" key="8">
    <source>
        <dbReference type="SAM" id="MobiDB-lite"/>
    </source>
</evidence>
<dbReference type="OrthoDB" id="3064516at2759"/>
<dbReference type="InterPro" id="IPR001261">
    <property type="entry name" value="ArgE/DapE_CS"/>
</dbReference>
<evidence type="ECO:0000256" key="6">
    <source>
        <dbReference type="PIRSR" id="PIRSR037217-1"/>
    </source>
</evidence>
<dbReference type="GO" id="GO:0051603">
    <property type="term" value="P:proteolysis involved in protein catabolic process"/>
    <property type="evidence" value="ECO:0007669"/>
    <property type="project" value="TreeGrafter"/>
</dbReference>
<gene>
    <name evidence="10" type="ORF">PAC_17192</name>
</gene>
<dbReference type="Pfam" id="PF01546">
    <property type="entry name" value="Peptidase_M20"/>
    <property type="match status" value="1"/>
</dbReference>
<protein>
    <submittedName>
        <fullName evidence="10">Related to CPS1-gly-X carboxypeptidase YSCS</fullName>
    </submittedName>
</protein>
<dbReference type="Gene3D" id="3.40.630.10">
    <property type="entry name" value="Zn peptidases"/>
    <property type="match status" value="1"/>
</dbReference>
<keyword evidence="5 7" id="KW-0862">Zinc</keyword>
<dbReference type="PROSITE" id="PS00759">
    <property type="entry name" value="ARGE_DAPE_CPG2_2"/>
    <property type="match status" value="1"/>
</dbReference>
<feature type="binding site" evidence="7">
    <location>
        <position position="553"/>
    </location>
    <ligand>
        <name>Zn(2+)</name>
        <dbReference type="ChEBI" id="CHEBI:29105"/>
        <label>1</label>
    </ligand>
</feature>
<evidence type="ECO:0000313" key="10">
    <source>
        <dbReference type="EMBL" id="CZR67293.1"/>
    </source>
</evidence>
<evidence type="ECO:0000256" key="1">
    <source>
        <dbReference type="ARBA" id="ARBA00006247"/>
    </source>
</evidence>
<dbReference type="SUPFAM" id="SSF53187">
    <property type="entry name" value="Zn-dependent exopeptidases"/>
    <property type="match status" value="1"/>
</dbReference>
<feature type="binding site" evidence="7">
    <location>
        <position position="246"/>
    </location>
    <ligand>
        <name>Zn(2+)</name>
        <dbReference type="ChEBI" id="CHEBI:29105"/>
        <label>1</label>
    </ligand>
</feature>
<keyword evidence="11" id="KW-1185">Reference proteome</keyword>
<dbReference type="InterPro" id="IPR047177">
    <property type="entry name" value="Pept_M20A"/>
</dbReference>
<sequence length="585" mass="65405">MGEKDGLLGSHSQEAGFPTPSQRRSWTSRIKTTIVTLILVAVVVYQFRNHLSLPSGCTGKPKYEPQCPPQEVIGPKSRPDITSRNVETLFKSSAFRNLSVERLSRAVQIPTEDFDDMGPVGEDDRWDIFYDLQKYFEKTFPLFHEKLEQDIINSHGLVYTWRGSDSSLQPILLTGHQDTVPVAADTLDQWTHDPFSGYFDGKYINGRGANDCKNNVIALFSTITALLEADFQPRRTVVLAFGFDEESPHGYGALQIAKHLEKVWGQNSFAIMVDEGVLGINKYGGRTFGTPQASEKGYMNALIRVHVPGGHSSMAPPHTSIGILSEVVTALENNAGKNFPSRLSSNNPFYYQLHCAAEDPHTDISPELRHALKKPNGNDEVVELLKGDFSKDIMLRTSQAVTIFNSGNKANALPQYAQTLVDYRISNEQSVSDLHSALIETIEPVAKKHGLKFLTREESDNSTSHLPEHTLSVSWWRSLEPSPVSSHKSPSWKYFSGVIKHVFDEEGEGKDVLVTPTIAQGGTDTKYFWNLTGQIYRFGPMRSWHDEGWGGVHDVNERVALDGHLEAILFFHEFIRVFDEADLEG</sequence>
<dbReference type="GO" id="GO:0000328">
    <property type="term" value="C:fungal-type vacuole lumen"/>
    <property type="evidence" value="ECO:0007669"/>
    <property type="project" value="TreeGrafter"/>
</dbReference>
<dbReference type="Proteomes" id="UP000184330">
    <property type="component" value="Unassembled WGS sequence"/>
</dbReference>
<accession>A0A1L7XQI1</accession>
<dbReference type="EMBL" id="FJOG01000043">
    <property type="protein sequence ID" value="CZR67293.1"/>
    <property type="molecule type" value="Genomic_DNA"/>
</dbReference>
<dbReference type="PANTHER" id="PTHR45962">
    <property type="entry name" value="N-FATTY-ACYL-AMINO ACID SYNTHASE/HYDROLASE PM20D1"/>
    <property type="match status" value="1"/>
</dbReference>
<evidence type="ECO:0000256" key="2">
    <source>
        <dbReference type="ARBA" id="ARBA00022670"/>
    </source>
</evidence>
<keyword evidence="3 7" id="KW-0479">Metal-binding</keyword>
<reference evidence="10 11" key="1">
    <citation type="submission" date="2016-03" db="EMBL/GenBank/DDBJ databases">
        <authorList>
            <person name="Ploux O."/>
        </authorList>
    </citation>
    <scope>NUCLEOTIDE SEQUENCE [LARGE SCALE GENOMIC DNA]</scope>
    <source>
        <strain evidence="10 11">UAMH 11012</strain>
    </source>
</reference>
<feature type="active site" evidence="6">
    <location>
        <position position="178"/>
    </location>
</feature>
<evidence type="ECO:0000256" key="4">
    <source>
        <dbReference type="ARBA" id="ARBA00022801"/>
    </source>
</evidence>
<evidence type="ECO:0000256" key="3">
    <source>
        <dbReference type="ARBA" id="ARBA00022723"/>
    </source>
</evidence>
<dbReference type="STRING" id="576137.A0A1L7XQI1"/>
<keyword evidence="2" id="KW-0645">Protease</keyword>
<keyword evidence="10" id="KW-0121">Carboxypeptidase</keyword>
<dbReference type="InterPro" id="IPR036264">
    <property type="entry name" value="Bact_exopeptidase_dim_dom"/>
</dbReference>
<feature type="binding site" evidence="7">
    <location>
        <position position="211"/>
    </location>
    <ligand>
        <name>Zn(2+)</name>
        <dbReference type="ChEBI" id="CHEBI:29105"/>
        <label>2</label>
    </ligand>
</feature>
<name>A0A1L7XQI1_9HELO</name>
<evidence type="ECO:0000256" key="5">
    <source>
        <dbReference type="ARBA" id="ARBA00022833"/>
    </source>
</evidence>
<dbReference type="AlphaFoldDB" id="A0A1L7XQI1"/>
<feature type="binding site" evidence="7">
    <location>
        <position position="211"/>
    </location>
    <ligand>
        <name>Zn(2+)</name>
        <dbReference type="ChEBI" id="CHEBI:29105"/>
        <label>1</label>
    </ligand>
</feature>
<proteinExistence type="inferred from homology"/>
<feature type="region of interest" description="Disordered" evidence="8">
    <location>
        <begin position="1"/>
        <end position="23"/>
    </location>
</feature>
<dbReference type="InterPro" id="IPR002933">
    <property type="entry name" value="Peptidase_M20"/>
</dbReference>
<evidence type="ECO:0000259" key="9">
    <source>
        <dbReference type="Pfam" id="PF07687"/>
    </source>
</evidence>
<feature type="binding site" evidence="7">
    <location>
        <position position="274"/>
    </location>
    <ligand>
        <name>Zn(2+)</name>
        <dbReference type="ChEBI" id="CHEBI:29105"/>
        <label>2</label>
    </ligand>
</feature>
<dbReference type="InterPro" id="IPR011650">
    <property type="entry name" value="Peptidase_M20_dimer"/>
</dbReference>
<dbReference type="CDD" id="cd05674">
    <property type="entry name" value="M20_yscS"/>
    <property type="match status" value="1"/>
</dbReference>
<keyword evidence="4" id="KW-0378">Hydrolase</keyword>
<dbReference type="PROSITE" id="PS00758">
    <property type="entry name" value="ARGE_DAPE_CPG2_1"/>
    <property type="match status" value="1"/>
</dbReference>
<feature type="active site" description="Proton acceptor" evidence="6">
    <location>
        <position position="245"/>
    </location>
</feature>
<dbReference type="Gene3D" id="3.30.70.360">
    <property type="match status" value="1"/>
</dbReference>
<dbReference type="GO" id="GO:0046872">
    <property type="term" value="F:metal ion binding"/>
    <property type="evidence" value="ECO:0007669"/>
    <property type="project" value="UniProtKB-KW"/>
</dbReference>